<feature type="region of interest" description="Disordered" evidence="2">
    <location>
        <begin position="685"/>
        <end position="733"/>
    </location>
</feature>
<evidence type="ECO:0000313" key="4">
    <source>
        <dbReference type="Proteomes" id="UP000265618"/>
    </source>
</evidence>
<dbReference type="AlphaFoldDB" id="A0A9K3CYV5"/>
<feature type="coiled-coil region" evidence="1">
    <location>
        <begin position="754"/>
        <end position="788"/>
    </location>
</feature>
<feature type="region of interest" description="Disordered" evidence="2">
    <location>
        <begin position="297"/>
        <end position="325"/>
    </location>
</feature>
<name>A0A9K3CYV5_9EUKA</name>
<feature type="compositionally biased region" description="Basic and acidic residues" evidence="2">
    <location>
        <begin position="604"/>
        <end position="615"/>
    </location>
</feature>
<accession>A0A9K3CYV5</accession>
<evidence type="ECO:0000256" key="2">
    <source>
        <dbReference type="SAM" id="MobiDB-lite"/>
    </source>
</evidence>
<evidence type="ECO:0000256" key="1">
    <source>
        <dbReference type="SAM" id="Coils"/>
    </source>
</evidence>
<protein>
    <submittedName>
        <fullName evidence="3">Uncharacterized protein</fullName>
    </submittedName>
</protein>
<feature type="compositionally biased region" description="Basic and acidic residues" evidence="2">
    <location>
        <begin position="394"/>
        <end position="403"/>
    </location>
</feature>
<dbReference type="Proteomes" id="UP000265618">
    <property type="component" value="Unassembled WGS sequence"/>
</dbReference>
<reference evidence="3 4" key="1">
    <citation type="journal article" date="2018" name="PLoS ONE">
        <title>The draft genome of Kipferlia bialata reveals reductive genome evolution in fornicate parasites.</title>
        <authorList>
            <person name="Tanifuji G."/>
            <person name="Takabayashi S."/>
            <person name="Kume K."/>
            <person name="Takagi M."/>
            <person name="Nakayama T."/>
            <person name="Kamikawa R."/>
            <person name="Inagaki Y."/>
            <person name="Hashimoto T."/>
        </authorList>
    </citation>
    <scope>NUCLEOTIDE SEQUENCE [LARGE SCALE GENOMIC DNA]</scope>
    <source>
        <strain evidence="3">NY0173</strain>
    </source>
</reference>
<feature type="compositionally biased region" description="Polar residues" evidence="2">
    <location>
        <begin position="479"/>
        <end position="488"/>
    </location>
</feature>
<feature type="compositionally biased region" description="Basic and acidic residues" evidence="2">
    <location>
        <begin position="464"/>
        <end position="476"/>
    </location>
</feature>
<organism evidence="3 4">
    <name type="scientific">Kipferlia bialata</name>
    <dbReference type="NCBI Taxonomy" id="797122"/>
    <lineage>
        <taxon>Eukaryota</taxon>
        <taxon>Metamonada</taxon>
        <taxon>Carpediemonas-like organisms</taxon>
        <taxon>Kipferlia</taxon>
    </lineage>
</organism>
<feature type="compositionally biased region" description="Low complexity" evidence="2">
    <location>
        <begin position="59"/>
        <end position="91"/>
    </location>
</feature>
<proteinExistence type="predicted"/>
<feature type="compositionally biased region" description="Basic and acidic residues" evidence="2">
    <location>
        <begin position="345"/>
        <end position="367"/>
    </location>
</feature>
<feature type="compositionally biased region" description="Polar residues" evidence="2">
    <location>
        <begin position="569"/>
        <end position="588"/>
    </location>
</feature>
<feature type="region of interest" description="Disordered" evidence="2">
    <location>
        <begin position="1"/>
        <end position="141"/>
    </location>
</feature>
<gene>
    <name evidence="3" type="ORF">KIPB_007480</name>
</gene>
<feature type="compositionally biased region" description="Basic and acidic residues" evidence="2">
    <location>
        <begin position="12"/>
        <end position="25"/>
    </location>
</feature>
<feature type="region of interest" description="Disordered" evidence="2">
    <location>
        <begin position="154"/>
        <end position="177"/>
    </location>
</feature>
<feature type="compositionally biased region" description="Basic and acidic residues" evidence="2">
    <location>
        <begin position="503"/>
        <end position="524"/>
    </location>
</feature>
<feature type="region of interest" description="Disordered" evidence="2">
    <location>
        <begin position="345"/>
        <end position="655"/>
    </location>
</feature>
<comment type="caution">
    <text evidence="3">The sequence shown here is derived from an EMBL/GenBank/DDBJ whole genome shotgun (WGS) entry which is preliminary data.</text>
</comment>
<feature type="compositionally biased region" description="Basic and acidic residues" evidence="2">
    <location>
        <begin position="436"/>
        <end position="455"/>
    </location>
</feature>
<sequence>MSGSGVGVKTKVQRERESREREREAGAGASSTPSLVPPLPLSSATLNPLGEGRERERGAVGYAGRGTTPSPRAATSRSPRPTTPPRRLSTPVVPAQHSNSATPGVVSGSGRVERGRQRQGEAGQGGLFPDAGAPLVSPIPRGDYPVLGSRVKGEVERERGRQGGGTGFDQSGLITTDDGMSELSDMMMPSHLEGLGGLGGLGGEREGALLRGTPEMDSGSGLLVTPQADFMTESGTAFHGLPLLSPPRGSFDASSLSLSYSQAVRKRGHVAPNGVYHTPRLHTLQYMDTDTDTYMSMEGSSDGEEGGEREGGWDMEEEGGRERERVGSVRYSHMRIREITAQTVEREKREREEKERLKREREREKKKDKGRKKAKSPMTMVQNPLHRLSVSARSPEHSTKTLEAKTSVNKPQVTVGERGGGVSTPVAVEAAVEAPVKSDKREEEARQGERDKEGETLSAPATSMEDKDTDTPREASADPSVSQVNVHPSVSKLFGAPAETDTETERDAGGGRERDAEREREGRRPRPSHPLAVGQANVSLSEPSEVEREGEGGSPSLPRVTPREEGGSVATTPTRVESTYPPASTSPLRASGLNRDNSSPESVKGVEGESVKGVEGESVPDPLDPLESPTLTPVSVPASLHSSTHSTHSTRSTHSVHTVYDHVDTEILTALRSLQRTLRTRFCDSRSLSPHVPDDVSRSISHHPALTTPLCFPGEGQGERERERGEGEVEGVQSATANSLSFLSALPSLVHLVREREVAETRRQRERADRAEARCQRLLREVEELKASAPGHKGEGARETEGEREGGLFEDMHSTPPVSMVGVGTDTVSVSCQTPLTREQIVTEARDIAGTIRIDQLQRQVSSLKAYLVEASYELAGGGMG</sequence>
<feature type="compositionally biased region" description="Low complexity" evidence="2">
    <location>
        <begin position="425"/>
        <end position="435"/>
    </location>
</feature>
<evidence type="ECO:0000313" key="3">
    <source>
        <dbReference type="EMBL" id="GIQ85756.1"/>
    </source>
</evidence>
<keyword evidence="4" id="KW-1185">Reference proteome</keyword>
<dbReference type="EMBL" id="BDIP01002119">
    <property type="protein sequence ID" value="GIQ85756.1"/>
    <property type="molecule type" value="Genomic_DNA"/>
</dbReference>
<feature type="compositionally biased region" description="Low complexity" evidence="2">
    <location>
        <begin position="639"/>
        <end position="655"/>
    </location>
</feature>
<feature type="compositionally biased region" description="Basic and acidic residues" evidence="2">
    <location>
        <begin position="306"/>
        <end position="325"/>
    </location>
</feature>
<keyword evidence="1" id="KW-0175">Coiled coil</keyword>
<feature type="compositionally biased region" description="Basic and acidic residues" evidence="2">
    <location>
        <begin position="717"/>
        <end position="727"/>
    </location>
</feature>